<protein>
    <submittedName>
        <fullName evidence="2">4Fe-4S dicluster domain-containing protein</fullName>
    </submittedName>
</protein>
<accession>A0A839HN45</accession>
<keyword evidence="3" id="KW-1185">Reference proteome</keyword>
<dbReference type="Pfam" id="PF12838">
    <property type="entry name" value="Fer4_7"/>
    <property type="match status" value="1"/>
</dbReference>
<dbReference type="AlphaFoldDB" id="A0A839HN45"/>
<gene>
    <name evidence="2" type="ORF">H4F90_12830</name>
</gene>
<organism evidence="2 3">
    <name type="scientific">Aquariibacter albus</name>
    <dbReference type="NCBI Taxonomy" id="2759899"/>
    <lineage>
        <taxon>Bacteria</taxon>
        <taxon>Pseudomonadati</taxon>
        <taxon>Pseudomonadota</taxon>
        <taxon>Betaproteobacteria</taxon>
        <taxon>Burkholderiales</taxon>
        <taxon>Sphaerotilaceae</taxon>
        <taxon>Aquariibacter</taxon>
    </lineage>
</organism>
<dbReference type="RefSeq" id="WP_182665222.1">
    <property type="nucleotide sequence ID" value="NZ_JACIVI010000005.1"/>
</dbReference>
<dbReference type="PANTHER" id="PTHR43122">
    <property type="entry name" value="FERREDOXIN SUBUNIT OF PYRUVATE:FLAVODOXIN OXIDOREDUCTASE-RELATED"/>
    <property type="match status" value="1"/>
</dbReference>
<comment type="caution">
    <text evidence="2">The sequence shown here is derived from an EMBL/GenBank/DDBJ whole genome shotgun (WGS) entry which is preliminary data.</text>
</comment>
<name>A0A839HN45_9BURK</name>
<dbReference type="PROSITE" id="PS51379">
    <property type="entry name" value="4FE4S_FER_2"/>
    <property type="match status" value="2"/>
</dbReference>
<reference evidence="2 3" key="1">
    <citation type="submission" date="2020-08" db="EMBL/GenBank/DDBJ databases">
        <title>Aquariorum lacteus gen. nov., sp. nov., a new member of the family Comamonadaceae, isolated from freshwater aquarium.</title>
        <authorList>
            <person name="Chun S.-J."/>
        </authorList>
    </citation>
    <scope>NUCLEOTIDE SEQUENCE [LARGE SCALE GENOMIC DNA]</scope>
    <source>
        <strain evidence="2 3">SJAQ100</strain>
    </source>
</reference>
<dbReference type="InterPro" id="IPR017896">
    <property type="entry name" value="4Fe4S_Fe-S-bd"/>
</dbReference>
<sequence length="81" mass="8905">MNFTPRTIDQRSAAPVTIDEGLCIADKGCRVCIDVCPMDLLAIDPATGKAFMKYDECWYCMPCAKDCPTGAVQVAIPYLLR</sequence>
<dbReference type="SUPFAM" id="SSF54862">
    <property type="entry name" value="4Fe-4S ferredoxins"/>
    <property type="match status" value="1"/>
</dbReference>
<feature type="domain" description="4Fe-4S ferredoxin-type" evidence="1">
    <location>
        <begin position="14"/>
        <end position="46"/>
    </location>
</feature>
<dbReference type="EMBL" id="JACIVI010000005">
    <property type="protein sequence ID" value="MBB1162862.1"/>
    <property type="molecule type" value="Genomic_DNA"/>
</dbReference>
<dbReference type="PANTHER" id="PTHR43122:SF1">
    <property type="entry name" value="IRON-SULFUR-BINDING PROTEIN"/>
    <property type="match status" value="1"/>
</dbReference>
<dbReference type="Gene3D" id="3.30.70.20">
    <property type="match status" value="1"/>
</dbReference>
<evidence type="ECO:0000259" key="1">
    <source>
        <dbReference type="PROSITE" id="PS51379"/>
    </source>
</evidence>
<proteinExistence type="predicted"/>
<dbReference type="Proteomes" id="UP000586093">
    <property type="component" value="Unassembled WGS sequence"/>
</dbReference>
<evidence type="ECO:0000313" key="3">
    <source>
        <dbReference type="Proteomes" id="UP000586093"/>
    </source>
</evidence>
<evidence type="ECO:0000313" key="2">
    <source>
        <dbReference type="EMBL" id="MBB1162862.1"/>
    </source>
</evidence>
<feature type="domain" description="4Fe-4S ferredoxin-type" evidence="1">
    <location>
        <begin position="48"/>
        <end position="77"/>
    </location>
</feature>